<feature type="transmembrane region" description="Helical" evidence="6">
    <location>
        <begin position="12"/>
        <end position="37"/>
    </location>
</feature>
<keyword evidence="8" id="KW-1185">Reference proteome</keyword>
<evidence type="ECO:0000256" key="6">
    <source>
        <dbReference type="SAM" id="Phobius"/>
    </source>
</evidence>
<accession>A0ABY5M4D8</accession>
<dbReference type="RefSeq" id="WP_232401143.1">
    <property type="nucleotide sequence ID" value="NZ_CP102173.1"/>
</dbReference>
<organism evidence="7 8">
    <name type="scientific">Aeromicrobium wangtongii</name>
    <dbReference type="NCBI Taxonomy" id="2969247"/>
    <lineage>
        <taxon>Bacteria</taxon>
        <taxon>Bacillati</taxon>
        <taxon>Actinomycetota</taxon>
        <taxon>Actinomycetes</taxon>
        <taxon>Propionibacteriales</taxon>
        <taxon>Nocardioidaceae</taxon>
        <taxon>Aeromicrobium</taxon>
    </lineage>
</organism>
<evidence type="ECO:0000313" key="7">
    <source>
        <dbReference type="EMBL" id="UUP13043.1"/>
    </source>
</evidence>
<dbReference type="EMBL" id="CP102173">
    <property type="protein sequence ID" value="UUP13043.1"/>
    <property type="molecule type" value="Genomic_DNA"/>
</dbReference>
<gene>
    <name evidence="7" type="ORF">NQV15_14445</name>
</gene>
<feature type="transmembrane region" description="Helical" evidence="6">
    <location>
        <begin position="241"/>
        <end position="261"/>
    </location>
</feature>
<keyword evidence="3 6" id="KW-0812">Transmembrane</keyword>
<sequence>MNRFNLRAVGLSLLAPAIAIVLSIIVTTLVIAAVGSSPGEFWSTMFEMPKPRLRVDILNQTVMIYIAAIAAAIGFRMGLFNIGLEGQYTLASFAAATFAGAAYLSGFANVAASVLVALVVGGAWAGIAGILRTTRGVSEVIATIMLNSIAITLVGYFLNNYGVKEGNSVHTKNLDPGSTVGGFSPFEDRDGEIWALGLIAVLVGVGFWVLLNKTRFGFDLRASGQSESAALASGINPKRMILISMVLSGAVAGLIWMPALFGGARNYGTSFQAGLGFLGIAVALLGRNRPLGMLFGALLFAFLSVKSNDLTFGTDVSPSIVQITQGVAVLAVVVTYEVVRRWRTRLEQRAVSRELAGPTEVTA</sequence>
<evidence type="ECO:0000256" key="4">
    <source>
        <dbReference type="ARBA" id="ARBA00022989"/>
    </source>
</evidence>
<dbReference type="PANTHER" id="PTHR47089:SF1">
    <property type="entry name" value="GUANOSINE ABC TRANSPORTER PERMEASE PROTEIN NUPP"/>
    <property type="match status" value="1"/>
</dbReference>
<comment type="subcellular location">
    <subcellularLocation>
        <location evidence="1">Cell membrane</location>
        <topology evidence="1">Multi-pass membrane protein</topology>
    </subcellularLocation>
</comment>
<reference evidence="7 8" key="1">
    <citation type="submission" date="2022-08" db="EMBL/GenBank/DDBJ databases">
        <title>novel species in genus Aeromicrobium.</title>
        <authorList>
            <person name="Ye L."/>
        </authorList>
    </citation>
    <scope>NUCLEOTIDE SEQUENCE [LARGE SCALE GENOMIC DNA]</scope>
    <source>
        <strain evidence="8">zg-Y1379</strain>
    </source>
</reference>
<evidence type="ECO:0000256" key="2">
    <source>
        <dbReference type="ARBA" id="ARBA00022475"/>
    </source>
</evidence>
<evidence type="ECO:0000256" key="5">
    <source>
        <dbReference type="ARBA" id="ARBA00023136"/>
    </source>
</evidence>
<keyword evidence="2" id="KW-1003">Cell membrane</keyword>
<dbReference type="CDD" id="cd06580">
    <property type="entry name" value="TM_PBP1_transp_TpRbsC_like"/>
    <property type="match status" value="1"/>
</dbReference>
<dbReference type="Pfam" id="PF02653">
    <property type="entry name" value="BPD_transp_2"/>
    <property type="match status" value="1"/>
</dbReference>
<protein>
    <submittedName>
        <fullName evidence="7">ABC transporter permease</fullName>
    </submittedName>
</protein>
<feature type="transmembrane region" description="Helical" evidence="6">
    <location>
        <begin position="87"/>
        <end position="104"/>
    </location>
</feature>
<keyword evidence="4 6" id="KW-1133">Transmembrane helix</keyword>
<evidence type="ECO:0000256" key="3">
    <source>
        <dbReference type="ARBA" id="ARBA00022692"/>
    </source>
</evidence>
<dbReference type="PANTHER" id="PTHR47089">
    <property type="entry name" value="ABC TRANSPORTER, PERMEASE PROTEIN"/>
    <property type="match status" value="1"/>
</dbReference>
<dbReference type="Proteomes" id="UP001316184">
    <property type="component" value="Chromosome"/>
</dbReference>
<feature type="transmembrane region" description="Helical" evidence="6">
    <location>
        <begin position="193"/>
        <end position="211"/>
    </location>
</feature>
<feature type="transmembrane region" description="Helical" evidence="6">
    <location>
        <begin position="110"/>
        <end position="131"/>
    </location>
</feature>
<evidence type="ECO:0000256" key="1">
    <source>
        <dbReference type="ARBA" id="ARBA00004651"/>
    </source>
</evidence>
<feature type="transmembrane region" description="Helical" evidence="6">
    <location>
        <begin position="291"/>
        <end position="307"/>
    </location>
</feature>
<feature type="transmembrane region" description="Helical" evidence="6">
    <location>
        <begin position="319"/>
        <end position="339"/>
    </location>
</feature>
<name>A0ABY5M4D8_9ACTN</name>
<feature type="transmembrane region" description="Helical" evidence="6">
    <location>
        <begin position="57"/>
        <end position="75"/>
    </location>
</feature>
<keyword evidence="5 6" id="KW-0472">Membrane</keyword>
<evidence type="ECO:0000313" key="8">
    <source>
        <dbReference type="Proteomes" id="UP001316184"/>
    </source>
</evidence>
<dbReference type="InterPro" id="IPR001851">
    <property type="entry name" value="ABC_transp_permease"/>
</dbReference>
<feature type="transmembrane region" description="Helical" evidence="6">
    <location>
        <begin position="140"/>
        <end position="158"/>
    </location>
</feature>
<feature type="transmembrane region" description="Helical" evidence="6">
    <location>
        <begin position="267"/>
        <end position="284"/>
    </location>
</feature>
<proteinExistence type="predicted"/>